<dbReference type="AlphaFoldDB" id="A0A6J7S1Z8"/>
<evidence type="ECO:0000313" key="3">
    <source>
        <dbReference type="EMBL" id="CAB4683172.1"/>
    </source>
</evidence>
<evidence type="ECO:0000256" key="1">
    <source>
        <dbReference type="SAM" id="Phobius"/>
    </source>
</evidence>
<dbReference type="InterPro" id="IPR046550">
    <property type="entry name" value="DUF6704"/>
</dbReference>
<dbReference type="Pfam" id="PF20447">
    <property type="entry name" value="DUF6704"/>
    <property type="match status" value="1"/>
</dbReference>
<dbReference type="EMBL" id="CAEZZS010000049">
    <property type="protein sequence ID" value="CAB4780892.1"/>
    <property type="molecule type" value="Genomic_DNA"/>
</dbReference>
<sequence length="65" mass="6730">MDNNHGHTVAAWVTTILAILGSTVASVAFVIANVNVAITGIIVTVAAPFVGLVLRQLGYGQKAKR</sequence>
<organism evidence="7">
    <name type="scientific">freshwater metagenome</name>
    <dbReference type="NCBI Taxonomy" id="449393"/>
    <lineage>
        <taxon>unclassified sequences</taxon>
        <taxon>metagenomes</taxon>
        <taxon>ecological metagenomes</taxon>
    </lineage>
</organism>
<evidence type="ECO:0000313" key="4">
    <source>
        <dbReference type="EMBL" id="CAB4712596.1"/>
    </source>
</evidence>
<dbReference type="EMBL" id="CAEZUJ010000009">
    <property type="protein sequence ID" value="CAB4594681.1"/>
    <property type="molecule type" value="Genomic_DNA"/>
</dbReference>
<evidence type="ECO:0000313" key="6">
    <source>
        <dbReference type="EMBL" id="CAB4861737.1"/>
    </source>
</evidence>
<dbReference type="EMBL" id="CAEZYJ010000012">
    <property type="protein sequence ID" value="CAB4712596.1"/>
    <property type="molecule type" value="Genomic_DNA"/>
</dbReference>
<feature type="transmembrane region" description="Helical" evidence="1">
    <location>
        <begin position="9"/>
        <end position="31"/>
    </location>
</feature>
<keyword evidence="1" id="KW-0472">Membrane</keyword>
<name>A0A6J7S1Z8_9ZZZZ</name>
<reference evidence="7" key="1">
    <citation type="submission" date="2020-05" db="EMBL/GenBank/DDBJ databases">
        <authorList>
            <person name="Chiriac C."/>
            <person name="Salcher M."/>
            <person name="Ghai R."/>
            <person name="Kavagutti S V."/>
        </authorList>
    </citation>
    <scope>NUCLEOTIDE SEQUENCE</scope>
</reference>
<dbReference type="EMBL" id="CAEZXH010000034">
    <property type="protein sequence ID" value="CAB4683172.1"/>
    <property type="molecule type" value="Genomic_DNA"/>
</dbReference>
<keyword evidence="1" id="KW-1133">Transmembrane helix</keyword>
<dbReference type="NCBIfam" id="NF041681">
    <property type="entry name" value="HGxxPAAW"/>
    <property type="match status" value="1"/>
</dbReference>
<evidence type="ECO:0000313" key="7">
    <source>
        <dbReference type="EMBL" id="CAB5035163.1"/>
    </source>
</evidence>
<evidence type="ECO:0000313" key="2">
    <source>
        <dbReference type="EMBL" id="CAB4594681.1"/>
    </source>
</evidence>
<proteinExistence type="predicted"/>
<gene>
    <name evidence="2" type="ORF">UFOPK1811_00386</name>
    <name evidence="3" type="ORF">UFOPK2360_00700</name>
    <name evidence="4" type="ORF">UFOPK2659_00187</name>
    <name evidence="5" type="ORF">UFOPK2922_01032</name>
    <name evidence="6" type="ORF">UFOPK3306_00456</name>
    <name evidence="7" type="ORF">UFOPK4209_00265</name>
</gene>
<dbReference type="EMBL" id="CAFBPY010000024">
    <property type="protein sequence ID" value="CAB5035163.1"/>
    <property type="molecule type" value="Genomic_DNA"/>
</dbReference>
<protein>
    <submittedName>
        <fullName evidence="7">Unannotated protein</fullName>
    </submittedName>
</protein>
<feature type="transmembrane region" description="Helical" evidence="1">
    <location>
        <begin position="37"/>
        <end position="57"/>
    </location>
</feature>
<evidence type="ECO:0000313" key="5">
    <source>
        <dbReference type="EMBL" id="CAB4780892.1"/>
    </source>
</evidence>
<keyword evidence="1" id="KW-0812">Transmembrane</keyword>
<dbReference type="EMBL" id="CAFBLI010000023">
    <property type="protein sequence ID" value="CAB4861737.1"/>
    <property type="molecule type" value="Genomic_DNA"/>
</dbReference>
<accession>A0A6J7S1Z8</accession>